<evidence type="ECO:0000313" key="6">
    <source>
        <dbReference type="Proteomes" id="UP000319383"/>
    </source>
</evidence>
<gene>
    <name evidence="5" type="ORF">Mal52_01100</name>
</gene>
<comment type="similarity">
    <text evidence="1">Belongs to the SUI1 family.</text>
</comment>
<dbReference type="GO" id="GO:0003729">
    <property type="term" value="F:mRNA binding"/>
    <property type="evidence" value="ECO:0007669"/>
    <property type="project" value="TreeGrafter"/>
</dbReference>
<dbReference type="RefSeq" id="WP_145373673.1">
    <property type="nucleotide sequence ID" value="NZ_CP036270.1"/>
</dbReference>
<dbReference type="InterPro" id="IPR005872">
    <property type="entry name" value="SUI1_arc_bac"/>
</dbReference>
<keyword evidence="2" id="KW-0810">Translation regulation</keyword>
<keyword evidence="5" id="KW-0396">Initiation factor</keyword>
<dbReference type="Proteomes" id="UP000319383">
    <property type="component" value="Chromosome"/>
</dbReference>
<dbReference type="InterPro" id="IPR036877">
    <property type="entry name" value="SUI1_dom_sf"/>
</dbReference>
<feature type="domain" description="SUI1" evidence="4">
    <location>
        <begin position="42"/>
        <end position="108"/>
    </location>
</feature>
<dbReference type="SUPFAM" id="SSF55159">
    <property type="entry name" value="eIF1-like"/>
    <property type="match status" value="1"/>
</dbReference>
<evidence type="ECO:0000256" key="2">
    <source>
        <dbReference type="ARBA" id="ARBA00022845"/>
    </source>
</evidence>
<organism evidence="5 6">
    <name type="scientific">Symmachiella dynata</name>
    <dbReference type="NCBI Taxonomy" id="2527995"/>
    <lineage>
        <taxon>Bacteria</taxon>
        <taxon>Pseudomonadati</taxon>
        <taxon>Planctomycetota</taxon>
        <taxon>Planctomycetia</taxon>
        <taxon>Planctomycetales</taxon>
        <taxon>Planctomycetaceae</taxon>
        <taxon>Symmachiella</taxon>
    </lineage>
</organism>
<evidence type="ECO:0000313" key="5">
    <source>
        <dbReference type="EMBL" id="QDU41657.1"/>
    </source>
</evidence>
<name>A0A517ZGQ1_9PLAN</name>
<dbReference type="KEGG" id="sdyn:Mal52_01100"/>
<dbReference type="PIRSF" id="PIRSF037511">
    <property type="entry name" value="Transl_init_SUI1_pro"/>
    <property type="match status" value="1"/>
</dbReference>
<dbReference type="PROSITE" id="PS50296">
    <property type="entry name" value="SUI1"/>
    <property type="match status" value="1"/>
</dbReference>
<dbReference type="PANTHER" id="PTHR12789:SF0">
    <property type="entry name" value="DENSITY-REGULATED PROTEIN"/>
    <property type="match status" value="1"/>
</dbReference>
<dbReference type="InterPro" id="IPR050318">
    <property type="entry name" value="DENR/SUI1_TIF"/>
</dbReference>
<proteinExistence type="inferred from homology"/>
<dbReference type="AlphaFoldDB" id="A0A517ZGQ1"/>
<dbReference type="GO" id="GO:0003743">
    <property type="term" value="F:translation initiation factor activity"/>
    <property type="evidence" value="ECO:0007669"/>
    <property type="project" value="UniProtKB-KW"/>
</dbReference>
<keyword evidence="6" id="KW-1185">Reference proteome</keyword>
<dbReference type="GO" id="GO:0001731">
    <property type="term" value="P:formation of translation preinitiation complex"/>
    <property type="evidence" value="ECO:0007669"/>
    <property type="project" value="TreeGrafter"/>
</dbReference>
<evidence type="ECO:0000256" key="1">
    <source>
        <dbReference type="ARBA" id="ARBA00005422"/>
    </source>
</evidence>
<accession>A0A517ZGQ1</accession>
<dbReference type="EMBL" id="CP036276">
    <property type="protein sequence ID" value="QDU41657.1"/>
    <property type="molecule type" value="Genomic_DNA"/>
</dbReference>
<dbReference type="GO" id="GO:0006417">
    <property type="term" value="P:regulation of translation"/>
    <property type="evidence" value="ECO:0007669"/>
    <property type="project" value="UniProtKB-KW"/>
</dbReference>
<evidence type="ECO:0000259" key="4">
    <source>
        <dbReference type="PROSITE" id="PS50296"/>
    </source>
</evidence>
<keyword evidence="3" id="KW-0648">Protein biosynthesis</keyword>
<dbReference type="Pfam" id="PF01253">
    <property type="entry name" value="SUI1"/>
    <property type="match status" value="1"/>
</dbReference>
<protein>
    <submittedName>
        <fullName evidence="5">Translation initiation factor Sui1</fullName>
    </submittedName>
</protein>
<dbReference type="GO" id="GO:0002188">
    <property type="term" value="P:translation reinitiation"/>
    <property type="evidence" value="ECO:0007669"/>
    <property type="project" value="TreeGrafter"/>
</dbReference>
<reference evidence="5 6" key="1">
    <citation type="submission" date="2019-02" db="EMBL/GenBank/DDBJ databases">
        <title>Deep-cultivation of Planctomycetes and their phenomic and genomic characterization uncovers novel biology.</title>
        <authorList>
            <person name="Wiegand S."/>
            <person name="Jogler M."/>
            <person name="Boedeker C."/>
            <person name="Pinto D."/>
            <person name="Vollmers J."/>
            <person name="Rivas-Marin E."/>
            <person name="Kohn T."/>
            <person name="Peeters S.H."/>
            <person name="Heuer A."/>
            <person name="Rast P."/>
            <person name="Oberbeckmann S."/>
            <person name="Bunk B."/>
            <person name="Jeske O."/>
            <person name="Meyerdierks A."/>
            <person name="Storesund J.E."/>
            <person name="Kallscheuer N."/>
            <person name="Luecker S."/>
            <person name="Lage O.M."/>
            <person name="Pohl T."/>
            <person name="Merkel B.J."/>
            <person name="Hornburger P."/>
            <person name="Mueller R.-W."/>
            <person name="Bruemmer F."/>
            <person name="Labrenz M."/>
            <person name="Spormann A.M."/>
            <person name="Op den Camp H."/>
            <person name="Overmann J."/>
            <person name="Amann R."/>
            <person name="Jetten M.S.M."/>
            <person name="Mascher T."/>
            <person name="Medema M.H."/>
            <person name="Devos D.P."/>
            <person name="Kaster A.-K."/>
            <person name="Ovreas L."/>
            <person name="Rohde M."/>
            <person name="Galperin M.Y."/>
            <person name="Jogler C."/>
        </authorList>
    </citation>
    <scope>NUCLEOTIDE SEQUENCE [LARGE SCALE GENOMIC DNA]</scope>
    <source>
        <strain evidence="5 6">Mal52</strain>
    </source>
</reference>
<dbReference type="PANTHER" id="PTHR12789">
    <property type="entry name" value="DENSITY-REGULATED PROTEIN HOMOLOG"/>
    <property type="match status" value="1"/>
</dbReference>
<sequence length="113" mass="12566">MHLFEGTQWDRPPHCPQCEQLEADCTCPPPEVEIVPPGKQTAKLAVEKRRKGKVVTVIRNLKDEADHLPQLLKKVKSACGAGGTLKEGAIEIQGRQLDRVREVLTELGYRTQG</sequence>
<dbReference type="OrthoDB" id="9792915at2"/>
<dbReference type="Gene3D" id="3.30.780.10">
    <property type="entry name" value="SUI1-like domain"/>
    <property type="match status" value="1"/>
</dbReference>
<dbReference type="InterPro" id="IPR001950">
    <property type="entry name" value="SUI1"/>
</dbReference>
<dbReference type="CDD" id="cd11567">
    <property type="entry name" value="YciH_like"/>
    <property type="match status" value="1"/>
</dbReference>
<evidence type="ECO:0000256" key="3">
    <source>
        <dbReference type="ARBA" id="ARBA00022917"/>
    </source>
</evidence>